<dbReference type="Proteomes" id="UP000085678">
    <property type="component" value="Unplaced"/>
</dbReference>
<evidence type="ECO:0000256" key="2">
    <source>
        <dbReference type="ARBA" id="ARBA00022490"/>
    </source>
</evidence>
<name>A0A2R2MJC4_LINAN</name>
<evidence type="ECO:0000256" key="1">
    <source>
        <dbReference type="ARBA" id="ARBA00004496"/>
    </source>
</evidence>
<dbReference type="GO" id="GO:0005737">
    <property type="term" value="C:cytoplasm"/>
    <property type="evidence" value="ECO:0007669"/>
    <property type="project" value="UniProtKB-SubCell"/>
</dbReference>
<dbReference type="KEGG" id="lak:106174340"/>
<evidence type="ECO:0000313" key="4">
    <source>
        <dbReference type="Proteomes" id="UP000085678"/>
    </source>
</evidence>
<keyword evidence="4" id="KW-1185">Reference proteome</keyword>
<dbReference type="PROSITE" id="PS50010">
    <property type="entry name" value="DH_2"/>
    <property type="match status" value="1"/>
</dbReference>
<dbReference type="Pfam" id="PF00621">
    <property type="entry name" value="RhoGEF"/>
    <property type="match status" value="1"/>
</dbReference>
<dbReference type="Gene3D" id="1.20.900.10">
    <property type="entry name" value="Dbl homology (DH) domain"/>
    <property type="match status" value="1"/>
</dbReference>
<sequence>MPSSGSGICKTPQKQIEGCKNSENAVVNGFKVPAPSPCKTPKYKKPPPAKIERRESKLWRDSVDGNIKELLNEKEMSRQEVIHELLQGEEDLIQDLQNVKKVYHDGMKTLHLMTEDELKQIFGIIEELVPIHKDLVSKLSSQKNTEGSIDSIGKILVDWVSFKNPSKGQAHTLQANDEHDKKQWLSSIEAVINGSALREKEEQDVQFRTNGDISLPVFI</sequence>
<dbReference type="RefSeq" id="XP_023930305.1">
    <property type="nucleotide sequence ID" value="XM_024074537.1"/>
</dbReference>
<evidence type="ECO:0000259" key="3">
    <source>
        <dbReference type="PROSITE" id="PS50010"/>
    </source>
</evidence>
<evidence type="ECO:0000313" key="5">
    <source>
        <dbReference type="RefSeq" id="XP_023930305.1"/>
    </source>
</evidence>
<proteinExistence type="predicted"/>
<dbReference type="STRING" id="7574.A0A2R2MJC4"/>
<accession>A0A2R2MJC4</accession>
<dbReference type="InterPro" id="IPR035899">
    <property type="entry name" value="DBL_dom_sf"/>
</dbReference>
<gene>
    <name evidence="5" type="primary">LOC106174340</name>
</gene>
<dbReference type="PANTHER" id="PTHR46006">
    <property type="entry name" value="RHO GUANINE NUCLEOTIDE EXCHANGE FACTOR AT 64C, ISOFORM A"/>
    <property type="match status" value="1"/>
</dbReference>
<dbReference type="GO" id="GO:0035025">
    <property type="term" value="P:positive regulation of Rho protein signal transduction"/>
    <property type="evidence" value="ECO:0007669"/>
    <property type="project" value="TreeGrafter"/>
</dbReference>
<dbReference type="OrthoDB" id="1716625at2759"/>
<dbReference type="SUPFAM" id="SSF48065">
    <property type="entry name" value="DBL homology domain (DH-domain)"/>
    <property type="match status" value="1"/>
</dbReference>
<dbReference type="InterPro" id="IPR000219">
    <property type="entry name" value="DH_dom"/>
</dbReference>
<dbReference type="AlphaFoldDB" id="A0A2R2MJC4"/>
<dbReference type="InterPro" id="IPR051480">
    <property type="entry name" value="Endocytic_GEF_Adapter"/>
</dbReference>
<keyword evidence="2" id="KW-0963">Cytoplasm</keyword>
<dbReference type="GeneID" id="106174340"/>
<organism evidence="4 5">
    <name type="scientific">Lingula anatina</name>
    <name type="common">Brachiopod</name>
    <name type="synonym">Lingula unguis</name>
    <dbReference type="NCBI Taxonomy" id="7574"/>
    <lineage>
        <taxon>Eukaryota</taxon>
        <taxon>Metazoa</taxon>
        <taxon>Spiralia</taxon>
        <taxon>Lophotrochozoa</taxon>
        <taxon>Brachiopoda</taxon>
        <taxon>Linguliformea</taxon>
        <taxon>Lingulata</taxon>
        <taxon>Lingulida</taxon>
        <taxon>Linguloidea</taxon>
        <taxon>Lingulidae</taxon>
        <taxon>Lingula</taxon>
    </lineage>
</organism>
<dbReference type="GO" id="GO:0005085">
    <property type="term" value="F:guanyl-nucleotide exchange factor activity"/>
    <property type="evidence" value="ECO:0007669"/>
    <property type="project" value="InterPro"/>
</dbReference>
<feature type="domain" description="DH" evidence="3">
    <location>
        <begin position="77"/>
        <end position="158"/>
    </location>
</feature>
<protein>
    <submittedName>
        <fullName evidence="5">Rho guanine nucleotide exchange factor 3-like</fullName>
    </submittedName>
</protein>
<dbReference type="InParanoid" id="A0A2R2MJC4"/>
<dbReference type="PANTHER" id="PTHR46006:SF8">
    <property type="entry name" value="DH DOMAIN-CONTAINING PROTEIN"/>
    <property type="match status" value="1"/>
</dbReference>
<comment type="subcellular location">
    <subcellularLocation>
        <location evidence="1">Cytoplasm</location>
    </subcellularLocation>
</comment>
<reference evidence="5" key="1">
    <citation type="submission" date="2025-08" db="UniProtKB">
        <authorList>
            <consortium name="RefSeq"/>
        </authorList>
    </citation>
    <scope>IDENTIFICATION</scope>
    <source>
        <tissue evidence="5">Gonads</tissue>
    </source>
</reference>